<evidence type="ECO:0000313" key="1">
    <source>
        <dbReference type="EMBL" id="KGF48473.1"/>
    </source>
</evidence>
<organism evidence="1 2">
    <name type="scientific">Prevotella disiens DNF00882</name>
    <dbReference type="NCBI Taxonomy" id="1401075"/>
    <lineage>
        <taxon>Bacteria</taxon>
        <taxon>Pseudomonadati</taxon>
        <taxon>Bacteroidota</taxon>
        <taxon>Bacteroidia</taxon>
        <taxon>Bacteroidales</taxon>
        <taxon>Prevotellaceae</taxon>
        <taxon>Prevotella</taxon>
    </lineage>
</organism>
<dbReference type="GeneID" id="91083225"/>
<dbReference type="Proteomes" id="UP000029538">
    <property type="component" value="Unassembled WGS sequence"/>
</dbReference>
<evidence type="ECO:0000313" key="2">
    <source>
        <dbReference type="Proteomes" id="UP000029538"/>
    </source>
</evidence>
<dbReference type="AlphaFoldDB" id="A0A096AN07"/>
<name>A0A096AN07_9BACT</name>
<accession>A0A096AN07</accession>
<comment type="caution">
    <text evidence="1">The sequence shown here is derived from an EMBL/GenBank/DDBJ whole genome shotgun (WGS) entry which is preliminary data.</text>
</comment>
<sequence>MKRKNLAKQLIAWVLLITFIAALGMKGSHYHDNDTLKHEHSTTTHASQITSKCFICECSMHKVGDVTPYKYVSMVVCTIIHKPQPQEPVVIYRSVESVNAHAPPYFCA</sequence>
<dbReference type="RefSeq" id="WP_021669148.1">
    <property type="nucleotide sequence ID" value="NZ_JRNR01000094.1"/>
</dbReference>
<gene>
    <name evidence="1" type="ORF">HMPREF0654_09170</name>
</gene>
<proteinExistence type="predicted"/>
<dbReference type="EMBL" id="JRNR01000094">
    <property type="protein sequence ID" value="KGF48473.1"/>
    <property type="molecule type" value="Genomic_DNA"/>
</dbReference>
<protein>
    <submittedName>
        <fullName evidence="1">Uncharacterized protein</fullName>
    </submittedName>
</protein>
<reference evidence="1 2" key="1">
    <citation type="submission" date="2014-07" db="EMBL/GenBank/DDBJ databases">
        <authorList>
            <person name="McCorrison J."/>
            <person name="Sanka R."/>
            <person name="Torralba M."/>
            <person name="Gillis M."/>
            <person name="Haft D.H."/>
            <person name="Methe B."/>
            <person name="Sutton G."/>
            <person name="Nelson K.E."/>
        </authorList>
    </citation>
    <scope>NUCLEOTIDE SEQUENCE [LARGE SCALE GENOMIC DNA]</scope>
    <source>
        <strain evidence="1 2">DNF00882</strain>
    </source>
</reference>